<dbReference type="InterPro" id="IPR001906">
    <property type="entry name" value="Terpene_synth_N"/>
</dbReference>
<reference evidence="8 9" key="1">
    <citation type="journal article" date="2018" name="Sci. Data">
        <title>The draft genome sequence of cork oak.</title>
        <authorList>
            <person name="Ramos A.M."/>
            <person name="Usie A."/>
            <person name="Barbosa P."/>
            <person name="Barros P.M."/>
            <person name="Capote T."/>
            <person name="Chaves I."/>
            <person name="Simoes F."/>
            <person name="Abreu I."/>
            <person name="Carrasquinho I."/>
            <person name="Faro C."/>
            <person name="Guimaraes J.B."/>
            <person name="Mendonca D."/>
            <person name="Nobrega F."/>
            <person name="Rodrigues L."/>
            <person name="Saibo N.J.M."/>
            <person name="Varela M.C."/>
            <person name="Egas C."/>
            <person name="Matos J."/>
            <person name="Miguel C.M."/>
            <person name="Oliveira M.M."/>
            <person name="Ricardo C.P."/>
            <person name="Goncalves S."/>
        </authorList>
    </citation>
    <scope>NUCLEOTIDE SEQUENCE [LARGE SCALE GENOMIC DNA]</scope>
    <source>
        <strain evidence="9">cv. HL8</strain>
    </source>
</reference>
<evidence type="ECO:0000256" key="1">
    <source>
        <dbReference type="ARBA" id="ARBA00001946"/>
    </source>
</evidence>
<name>A0AAW0J6D2_QUESU</name>
<dbReference type="Proteomes" id="UP000237347">
    <property type="component" value="Unassembled WGS sequence"/>
</dbReference>
<feature type="compositionally biased region" description="Polar residues" evidence="5">
    <location>
        <begin position="1"/>
        <end position="17"/>
    </location>
</feature>
<protein>
    <submittedName>
        <fullName evidence="8">(-)-germacrene d synthase</fullName>
    </submittedName>
</protein>
<feature type="region of interest" description="Disordered" evidence="5">
    <location>
        <begin position="1"/>
        <end position="24"/>
    </location>
</feature>
<comment type="cofactor">
    <cofactor evidence="1">
        <name>Mg(2+)</name>
        <dbReference type="ChEBI" id="CHEBI:18420"/>
    </cofactor>
</comment>
<proteinExistence type="predicted"/>
<dbReference type="InterPro" id="IPR008930">
    <property type="entry name" value="Terpenoid_cyclase/PrenylTrfase"/>
</dbReference>
<dbReference type="GO" id="GO:0000287">
    <property type="term" value="F:magnesium ion binding"/>
    <property type="evidence" value="ECO:0007669"/>
    <property type="project" value="InterPro"/>
</dbReference>
<dbReference type="InterPro" id="IPR050148">
    <property type="entry name" value="Terpene_synthase-like"/>
</dbReference>
<keyword evidence="2" id="KW-0479">Metal-binding</keyword>
<feature type="domain" description="Terpene synthase N-terminal" evidence="6">
    <location>
        <begin position="97"/>
        <end position="135"/>
    </location>
</feature>
<keyword evidence="4" id="KW-0456">Lyase</keyword>
<dbReference type="SUPFAM" id="SSF48239">
    <property type="entry name" value="Terpenoid cyclases/Protein prenyltransferases"/>
    <property type="match status" value="1"/>
</dbReference>
<dbReference type="Gene3D" id="1.50.10.130">
    <property type="entry name" value="Terpene synthase, N-terminal domain"/>
    <property type="match status" value="2"/>
</dbReference>
<dbReference type="GO" id="GO:0016114">
    <property type="term" value="P:terpenoid biosynthetic process"/>
    <property type="evidence" value="ECO:0007669"/>
    <property type="project" value="InterPro"/>
</dbReference>
<comment type="caution">
    <text evidence="8">The sequence shown here is derived from an EMBL/GenBank/DDBJ whole genome shotgun (WGS) entry which is preliminary data.</text>
</comment>
<dbReference type="Pfam" id="PF01397">
    <property type="entry name" value="Terpene_synth"/>
    <property type="match status" value="1"/>
</dbReference>
<evidence type="ECO:0000313" key="8">
    <source>
        <dbReference type="EMBL" id="KAK7822082.1"/>
    </source>
</evidence>
<dbReference type="InterPro" id="IPR036965">
    <property type="entry name" value="Terpene_synth_N_sf"/>
</dbReference>
<evidence type="ECO:0000313" key="9">
    <source>
        <dbReference type="Proteomes" id="UP000237347"/>
    </source>
</evidence>
<feature type="domain" description="Terpene synthase metal-binding" evidence="7">
    <location>
        <begin position="245"/>
        <end position="290"/>
    </location>
</feature>
<keyword evidence="3" id="KW-0460">Magnesium</keyword>
<keyword evidence="9" id="KW-1185">Reference proteome</keyword>
<gene>
    <name evidence="8" type="ORF">CFP56_037027</name>
</gene>
<evidence type="ECO:0000256" key="2">
    <source>
        <dbReference type="ARBA" id="ARBA00022723"/>
    </source>
</evidence>
<accession>A0AAW0J6D2</accession>
<dbReference type="EMBL" id="PKMF04000680">
    <property type="protein sequence ID" value="KAK7822082.1"/>
    <property type="molecule type" value="Genomic_DNA"/>
</dbReference>
<evidence type="ECO:0000256" key="4">
    <source>
        <dbReference type="ARBA" id="ARBA00023239"/>
    </source>
</evidence>
<dbReference type="Pfam" id="PF03936">
    <property type="entry name" value="Terpene_synth_C"/>
    <property type="match status" value="1"/>
</dbReference>
<sequence>MSLQVSAVPAQTKNPNSNKKRPLVNYSPSLWETTSSLMLMTPCKFKVEGRSGEVANGSKINLHKNHHNEVGQEDNGSLYTIALRFRLLRQQGYNIPSGMLHLYEATHMRVCGEDILDEALKFTTTYLKSVVTNLNPTLEHNTYSKVLAKVEARHYFSTYHENASHNEVLLKFAKLDFNILKNNTKRNLVISQGIDRVVSVLLDFGGVGYQLLDQIPEYMKLCYKALWMFMKKLRMRCPRKEDHTFYNHIFCGVGDIVTQEAFEWVSQEPKIVKAASTISRLMDDIVSQEVHKRLVITATQL</sequence>
<evidence type="ECO:0000256" key="3">
    <source>
        <dbReference type="ARBA" id="ARBA00022842"/>
    </source>
</evidence>
<dbReference type="GO" id="GO:0010333">
    <property type="term" value="F:terpene synthase activity"/>
    <property type="evidence" value="ECO:0007669"/>
    <property type="project" value="InterPro"/>
</dbReference>
<evidence type="ECO:0000259" key="7">
    <source>
        <dbReference type="Pfam" id="PF03936"/>
    </source>
</evidence>
<dbReference type="AlphaFoldDB" id="A0AAW0J6D2"/>
<dbReference type="Gene3D" id="1.10.600.10">
    <property type="entry name" value="Farnesyl Diphosphate Synthase"/>
    <property type="match status" value="2"/>
</dbReference>
<dbReference type="SUPFAM" id="SSF48576">
    <property type="entry name" value="Terpenoid synthases"/>
    <property type="match status" value="1"/>
</dbReference>
<evidence type="ECO:0000256" key="5">
    <source>
        <dbReference type="SAM" id="MobiDB-lite"/>
    </source>
</evidence>
<evidence type="ECO:0000259" key="6">
    <source>
        <dbReference type="Pfam" id="PF01397"/>
    </source>
</evidence>
<dbReference type="PANTHER" id="PTHR31225">
    <property type="entry name" value="OS04G0344100 PROTEIN-RELATED"/>
    <property type="match status" value="1"/>
</dbReference>
<dbReference type="InterPro" id="IPR008949">
    <property type="entry name" value="Isoprenoid_synthase_dom_sf"/>
</dbReference>
<organism evidence="8 9">
    <name type="scientific">Quercus suber</name>
    <name type="common">Cork oak</name>
    <dbReference type="NCBI Taxonomy" id="58331"/>
    <lineage>
        <taxon>Eukaryota</taxon>
        <taxon>Viridiplantae</taxon>
        <taxon>Streptophyta</taxon>
        <taxon>Embryophyta</taxon>
        <taxon>Tracheophyta</taxon>
        <taxon>Spermatophyta</taxon>
        <taxon>Magnoliopsida</taxon>
        <taxon>eudicotyledons</taxon>
        <taxon>Gunneridae</taxon>
        <taxon>Pentapetalae</taxon>
        <taxon>rosids</taxon>
        <taxon>fabids</taxon>
        <taxon>Fagales</taxon>
        <taxon>Fagaceae</taxon>
        <taxon>Quercus</taxon>
    </lineage>
</organism>
<dbReference type="PANTHER" id="PTHR31225:SF221">
    <property type="entry name" value="(-)-GERMACRENE D SYNTHASE"/>
    <property type="match status" value="1"/>
</dbReference>
<dbReference type="InterPro" id="IPR005630">
    <property type="entry name" value="Terpene_synthase_metal-bd"/>
</dbReference>